<comment type="similarity">
    <text evidence="1 6">Belongs to the MinC family.</text>
</comment>
<evidence type="ECO:0000256" key="6">
    <source>
        <dbReference type="HAMAP-Rule" id="MF_00267"/>
    </source>
</evidence>
<protein>
    <recommendedName>
        <fullName evidence="6">Probable septum site-determining protein MinC</fullName>
    </recommendedName>
</protein>
<evidence type="ECO:0000256" key="1">
    <source>
        <dbReference type="ARBA" id="ARBA00006291"/>
    </source>
</evidence>
<comment type="subunit">
    <text evidence="5 6">Interacts with MinD and FtsZ.</text>
</comment>
<keyword evidence="2 6" id="KW-0132">Cell division</keyword>
<dbReference type="InterPro" id="IPR005526">
    <property type="entry name" value="Septum_form_inhib_MinC_C"/>
</dbReference>
<evidence type="ECO:0000256" key="5">
    <source>
        <dbReference type="ARBA" id="ARBA00046874"/>
    </source>
</evidence>
<dbReference type="PANTHER" id="PTHR34108:SF1">
    <property type="entry name" value="SEPTUM SITE-DETERMINING PROTEIN MINC"/>
    <property type="match status" value="1"/>
</dbReference>
<feature type="domain" description="Septum site-determining protein MinC N-terminal" evidence="8">
    <location>
        <begin position="6"/>
        <end position="79"/>
    </location>
</feature>
<dbReference type="RefSeq" id="WP_191740005.1">
    <property type="nucleotide sequence ID" value="NZ_JACSQB010000061.1"/>
</dbReference>
<dbReference type="Pfam" id="PF03775">
    <property type="entry name" value="MinC_C"/>
    <property type="match status" value="1"/>
</dbReference>
<dbReference type="Gene3D" id="3.30.160.540">
    <property type="match status" value="1"/>
</dbReference>
<reference evidence="9 10" key="1">
    <citation type="submission" date="2020-08" db="EMBL/GenBank/DDBJ databases">
        <title>A Genomic Blueprint of the Chicken Gut Microbiome.</title>
        <authorList>
            <person name="Gilroy R."/>
            <person name="Ravi A."/>
            <person name="Getino M."/>
            <person name="Pursley I."/>
            <person name="Horton D.L."/>
            <person name="Alikhan N.-F."/>
            <person name="Baker D."/>
            <person name="Gharbi K."/>
            <person name="Hall N."/>
            <person name="Watson M."/>
            <person name="Adriaenssens E.M."/>
            <person name="Foster-Nyarko E."/>
            <person name="Jarju S."/>
            <person name="Secka A."/>
            <person name="Antonio M."/>
            <person name="Oren A."/>
            <person name="Chaudhuri R."/>
            <person name="La Ragione R.M."/>
            <person name="Hildebrand F."/>
            <person name="Pallen M.J."/>
        </authorList>
    </citation>
    <scope>NUCLEOTIDE SEQUENCE [LARGE SCALE GENOMIC DNA]</scope>
    <source>
        <strain evidence="9 10">N37</strain>
    </source>
</reference>
<evidence type="ECO:0000256" key="4">
    <source>
        <dbReference type="ARBA" id="ARBA00023306"/>
    </source>
</evidence>
<name>A0ABR8YS07_9CLOT</name>
<proteinExistence type="inferred from homology"/>
<evidence type="ECO:0000313" key="10">
    <source>
        <dbReference type="Proteomes" id="UP000627166"/>
    </source>
</evidence>
<comment type="caution">
    <text evidence="9">The sequence shown here is derived from an EMBL/GenBank/DDBJ whole genome shotgun (WGS) entry which is preliminary data.</text>
</comment>
<sequence>MYADNIIIKGNKEGLNVIIDMKKFRNSLDMTNALIEKLSKGKRFYRGCTLKITTQLKEFTDRELRRLRDLLFEEFLIRDCIFQDIDEKQSKMFNGIYEGRTKYLKRTIRSGQVYEYSGNLVIIGDINPGAEVYAAGNIVVVGAIRGSVHAGCTGNDKSFIAAFSLEPQIIRIADIMTRSPEDGIKPAYPEVARVKNGSIIVEPYLVNKYI</sequence>
<dbReference type="Gene3D" id="2.160.20.70">
    <property type="match status" value="1"/>
</dbReference>
<gene>
    <name evidence="6 9" type="primary">minC</name>
    <name evidence="9" type="ORF">H9637_08265</name>
</gene>
<dbReference type="NCBIfam" id="NF001775">
    <property type="entry name" value="PRK00513.1-6"/>
    <property type="match status" value="1"/>
</dbReference>
<accession>A0ABR8YS07</accession>
<dbReference type="PANTHER" id="PTHR34108">
    <property type="entry name" value="SEPTUM SITE-DETERMINING PROTEIN MINC"/>
    <property type="match status" value="1"/>
</dbReference>
<keyword evidence="3 6" id="KW-0717">Septation</keyword>
<keyword evidence="10" id="KW-1185">Reference proteome</keyword>
<evidence type="ECO:0000259" key="8">
    <source>
        <dbReference type="Pfam" id="PF22642"/>
    </source>
</evidence>
<keyword evidence="4 6" id="KW-0131">Cell cycle</keyword>
<evidence type="ECO:0000259" key="7">
    <source>
        <dbReference type="Pfam" id="PF03775"/>
    </source>
</evidence>
<dbReference type="Pfam" id="PF22642">
    <property type="entry name" value="MinC_N_1"/>
    <property type="match status" value="1"/>
</dbReference>
<organism evidence="9 10">
    <name type="scientific">Clostridium faecium</name>
    <dbReference type="NCBI Taxonomy" id="2762223"/>
    <lineage>
        <taxon>Bacteria</taxon>
        <taxon>Bacillati</taxon>
        <taxon>Bacillota</taxon>
        <taxon>Clostridia</taxon>
        <taxon>Eubacteriales</taxon>
        <taxon>Clostridiaceae</taxon>
        <taxon>Clostridium</taxon>
    </lineage>
</organism>
<dbReference type="InterPro" id="IPR016098">
    <property type="entry name" value="CAP/MinC_C"/>
</dbReference>
<evidence type="ECO:0000256" key="2">
    <source>
        <dbReference type="ARBA" id="ARBA00022618"/>
    </source>
</evidence>
<dbReference type="SUPFAM" id="SSF63848">
    <property type="entry name" value="Cell-division inhibitor MinC, C-terminal domain"/>
    <property type="match status" value="1"/>
</dbReference>
<dbReference type="InterPro" id="IPR036145">
    <property type="entry name" value="MinC_C_sf"/>
</dbReference>
<feature type="domain" description="Septum formation inhibitor MinC C-terminal" evidence="7">
    <location>
        <begin position="104"/>
        <end position="202"/>
    </location>
</feature>
<dbReference type="InterPro" id="IPR013033">
    <property type="entry name" value="MinC"/>
</dbReference>
<dbReference type="InterPro" id="IPR055219">
    <property type="entry name" value="MinC_N_1"/>
</dbReference>
<evidence type="ECO:0000256" key="3">
    <source>
        <dbReference type="ARBA" id="ARBA00023210"/>
    </source>
</evidence>
<comment type="function">
    <text evidence="6">Cell division inhibitor that blocks the formation of polar Z ring septums. Rapidly oscillates between the poles of the cell to destabilize FtsZ filaments that have formed before they mature into polar Z rings. Prevents FtsZ polymerization.</text>
</comment>
<dbReference type="EMBL" id="JACSQB010000061">
    <property type="protein sequence ID" value="MBD8047031.1"/>
    <property type="molecule type" value="Genomic_DNA"/>
</dbReference>
<dbReference type="Proteomes" id="UP000627166">
    <property type="component" value="Unassembled WGS sequence"/>
</dbReference>
<dbReference type="HAMAP" id="MF_00267">
    <property type="entry name" value="MinC"/>
    <property type="match status" value="1"/>
</dbReference>
<evidence type="ECO:0000313" key="9">
    <source>
        <dbReference type="EMBL" id="MBD8047031.1"/>
    </source>
</evidence>